<dbReference type="EMBL" id="DVMM01000052">
    <property type="protein sequence ID" value="HIU29157.1"/>
    <property type="molecule type" value="Genomic_DNA"/>
</dbReference>
<dbReference type="Gene3D" id="3.20.20.80">
    <property type="entry name" value="Glycosidases"/>
    <property type="match status" value="1"/>
</dbReference>
<organism evidence="1 2">
    <name type="scientific">Candidatus Egerieisoma faecipullorum</name>
    <dbReference type="NCBI Taxonomy" id="2840963"/>
    <lineage>
        <taxon>Bacteria</taxon>
        <taxon>Bacillati</taxon>
        <taxon>Bacillota</taxon>
        <taxon>Clostridia</taxon>
        <taxon>Eubacteriales</taxon>
        <taxon>Clostridiaceae</taxon>
        <taxon>Clostridiaceae incertae sedis</taxon>
        <taxon>Candidatus Egerieisoma</taxon>
    </lineage>
</organism>
<accession>A0A9D1I7M7</accession>
<comment type="caution">
    <text evidence="1">The sequence shown here is derived from an EMBL/GenBank/DDBJ whole genome shotgun (WGS) entry which is preliminary data.</text>
</comment>
<gene>
    <name evidence="1" type="ORF">IAD50_02545</name>
</gene>
<dbReference type="Gene3D" id="2.60.120.260">
    <property type="entry name" value="Galactose-binding domain-like"/>
    <property type="match status" value="1"/>
</dbReference>
<name>A0A9D1I7M7_9CLOT</name>
<reference evidence="1" key="1">
    <citation type="submission" date="2020-10" db="EMBL/GenBank/DDBJ databases">
        <authorList>
            <person name="Gilroy R."/>
        </authorList>
    </citation>
    <scope>NUCLEOTIDE SEQUENCE</scope>
    <source>
        <strain evidence="1">CHK195-4489</strain>
    </source>
</reference>
<dbReference type="SUPFAM" id="SSF49785">
    <property type="entry name" value="Galactose-binding domain-like"/>
    <property type="match status" value="1"/>
</dbReference>
<dbReference type="InterPro" id="IPR008979">
    <property type="entry name" value="Galactose-bd-like_sf"/>
</dbReference>
<dbReference type="AlphaFoldDB" id="A0A9D1I7M7"/>
<protein>
    <submittedName>
        <fullName evidence="1">Uncharacterized protein</fullName>
    </submittedName>
</protein>
<evidence type="ECO:0000313" key="1">
    <source>
        <dbReference type="EMBL" id="HIU29157.1"/>
    </source>
</evidence>
<proteinExistence type="predicted"/>
<evidence type="ECO:0000313" key="2">
    <source>
        <dbReference type="Proteomes" id="UP000824089"/>
    </source>
</evidence>
<sequence>MEKVLKAQWNPKKESEEKVFENITFETAVRGLDILYRSGGGAYELDVCVDGRTVAVAALTGTAGYRDLETVHAEIPPIGPGTHTVSFRTDGNPYVEEFVFTESSYKENAGAYEPAEPCFRETDNDLITATDSLGRTLPGIEECGEPKKRFVGLFYWTWRNQNVKIEPTNLSKVLREHPDAEYDIHHPAWKEHESVHWNEPLYGFYRNDDPYVLRKHAQYFANAGVDALFFDTTNGSLVWKDAYMALLEEFHKARLDGIKTPQVAFIMNFGPMPSTLHMLRSLYQDLYKPGLYRDLWFLWEGKPLVLAYPEAIPQEGKSDFDTALLNEIRSFFTFRPPQPMYAGGPRREDQWGWLEIAPQNGYVKKPDGRYEMCTVGVAQNARDGRICTHFNDKGTYGRSYTARFKHEKLTKDSYKYGYNVQEQWDNAIAMDPDFIFVTGWNEWMMGKFPGEPWVLDKNSTQIGFVDQYDYEHSRDIEPDCDGYLDLYYMQLTANIRRYKGLQHIERRNAEKTIDLKNFHDWDDVRPEYYTQKGTAAHRDYPALGTQLHYTNNSGINDFILAKYAYDKDFIYFYVECAKDIVLGHKNAMTLLLDTDRRKETGWEGYDYKIISGKCFSMIRGSLEYRGDVETSVEGNRMALRIPRETIDFEKDKKPDFEFKWIDNIEMADVMEFYRDGDCAPFGRFNYVM</sequence>
<reference evidence="1" key="2">
    <citation type="journal article" date="2021" name="PeerJ">
        <title>Extensive microbial diversity within the chicken gut microbiome revealed by metagenomics and culture.</title>
        <authorList>
            <person name="Gilroy R."/>
            <person name="Ravi A."/>
            <person name="Getino M."/>
            <person name="Pursley I."/>
            <person name="Horton D.L."/>
            <person name="Alikhan N.F."/>
            <person name="Baker D."/>
            <person name="Gharbi K."/>
            <person name="Hall N."/>
            <person name="Watson M."/>
            <person name="Adriaenssens E.M."/>
            <person name="Foster-Nyarko E."/>
            <person name="Jarju S."/>
            <person name="Secka A."/>
            <person name="Antonio M."/>
            <person name="Oren A."/>
            <person name="Chaudhuri R.R."/>
            <person name="La Ragione R."/>
            <person name="Hildebrand F."/>
            <person name="Pallen M.J."/>
        </authorList>
    </citation>
    <scope>NUCLEOTIDE SEQUENCE</scope>
    <source>
        <strain evidence="1">CHK195-4489</strain>
    </source>
</reference>
<dbReference type="Proteomes" id="UP000824089">
    <property type="component" value="Unassembled WGS sequence"/>
</dbReference>